<gene>
    <name evidence="3" type="ORF">TRIHO_09650</name>
</gene>
<keyword evidence="3" id="KW-0378">Hydrolase</keyword>
<dbReference type="AlphaFoldDB" id="A0A132C0Y0"/>
<dbReference type="Pfam" id="PF13472">
    <property type="entry name" value="Lipase_GDSL_2"/>
    <property type="match status" value="1"/>
</dbReference>
<evidence type="ECO:0000313" key="4">
    <source>
        <dbReference type="Proteomes" id="UP000068382"/>
    </source>
</evidence>
<comment type="caution">
    <text evidence="3">The sequence shown here is derived from an EMBL/GenBank/DDBJ whole genome shotgun (WGS) entry which is preliminary data.</text>
</comment>
<feature type="chain" id="PRO_5007288722" evidence="1">
    <location>
        <begin position="24"/>
        <end position="251"/>
    </location>
</feature>
<dbReference type="PANTHER" id="PTHR30383:SF29">
    <property type="entry name" value="SGNH HYDROLASE-TYPE ESTERASE DOMAIN-CONTAINING PROTEIN"/>
    <property type="match status" value="1"/>
</dbReference>
<dbReference type="InterPro" id="IPR036514">
    <property type="entry name" value="SGNH_hydro_sf"/>
</dbReference>
<reference evidence="3 4" key="1">
    <citation type="submission" date="2015-12" db="EMBL/GenBank/DDBJ databases">
        <title>Genome sequence of the marine Rhodobacteraceae strain O3.65, Candidatus Tritonibacter horizontis.</title>
        <authorList>
            <person name="Poehlein A."/>
            <person name="Giebel H.A."/>
            <person name="Voget S."/>
            <person name="Brinkhoff T."/>
        </authorList>
    </citation>
    <scope>NUCLEOTIDE SEQUENCE [LARGE SCALE GENOMIC DNA]</scope>
    <source>
        <strain evidence="3 4">O3.65</strain>
    </source>
</reference>
<keyword evidence="1" id="KW-0732">Signal</keyword>
<evidence type="ECO:0000313" key="3">
    <source>
        <dbReference type="EMBL" id="KUP94229.1"/>
    </source>
</evidence>
<dbReference type="RefSeq" id="WP_082705030.1">
    <property type="nucleotide sequence ID" value="NZ_LPUY01000025.1"/>
</dbReference>
<dbReference type="OrthoDB" id="164654at2"/>
<dbReference type="PANTHER" id="PTHR30383">
    <property type="entry name" value="THIOESTERASE 1/PROTEASE 1/LYSOPHOSPHOLIPASE L1"/>
    <property type="match status" value="1"/>
</dbReference>
<dbReference type="InterPro" id="IPR013830">
    <property type="entry name" value="SGNH_hydro"/>
</dbReference>
<dbReference type="EMBL" id="LPUY01000025">
    <property type="protein sequence ID" value="KUP94229.1"/>
    <property type="molecule type" value="Genomic_DNA"/>
</dbReference>
<dbReference type="SUPFAM" id="SSF52266">
    <property type="entry name" value="SGNH hydrolase"/>
    <property type="match status" value="1"/>
</dbReference>
<evidence type="ECO:0000256" key="1">
    <source>
        <dbReference type="SAM" id="SignalP"/>
    </source>
</evidence>
<protein>
    <submittedName>
        <fullName evidence="3">GDSL-like lipase/acylhydrolase</fullName>
    </submittedName>
</protein>
<name>A0A132C0Y0_9RHOB</name>
<evidence type="ECO:0000259" key="2">
    <source>
        <dbReference type="Pfam" id="PF13472"/>
    </source>
</evidence>
<dbReference type="Proteomes" id="UP000068382">
    <property type="component" value="Unassembled WGS sequence"/>
</dbReference>
<dbReference type="GO" id="GO:0016788">
    <property type="term" value="F:hydrolase activity, acting on ester bonds"/>
    <property type="evidence" value="ECO:0007669"/>
    <property type="project" value="UniProtKB-ARBA"/>
</dbReference>
<feature type="domain" description="SGNH hydrolase-type esterase" evidence="2">
    <location>
        <begin position="29"/>
        <end position="233"/>
    </location>
</feature>
<proteinExistence type="predicted"/>
<accession>A0A132C0Y0</accession>
<feature type="signal peptide" evidence="1">
    <location>
        <begin position="1"/>
        <end position="23"/>
    </location>
</feature>
<keyword evidence="4" id="KW-1185">Reference proteome</keyword>
<dbReference type="Gene3D" id="3.40.50.1110">
    <property type="entry name" value="SGNH hydrolase"/>
    <property type="match status" value="1"/>
</dbReference>
<dbReference type="InterPro" id="IPR051532">
    <property type="entry name" value="Ester_Hydrolysis_Enzymes"/>
</dbReference>
<dbReference type="PATRIC" id="fig|1768241.3.peg.1003"/>
<sequence length="251" mass="25961">MRTVSAFPIAALLASLTVGTATAEPRIFVYGDSNTWGWIPVETGFPTTRYADDERWPGVMEAALDDAVGDVTVVVDGLSGRTVDARYGDAQNGIAGEAFTGSEDIRAAVASALPLDLVVVMLGTNDARSDLAAEPQHIAESIVRIAHEIRTLDGGVATSYPTPELLVIAPPAIGDTSATPISAVTQGSQARSREISEAIVAAGARVGLNVFDAGGVVVIDSIDGVHMTAPMHEALGKAVAARVGRMINQAE</sequence>
<organism evidence="3 4">
    <name type="scientific">Tritonibacter horizontis</name>
    <dbReference type="NCBI Taxonomy" id="1768241"/>
    <lineage>
        <taxon>Bacteria</taxon>
        <taxon>Pseudomonadati</taxon>
        <taxon>Pseudomonadota</taxon>
        <taxon>Alphaproteobacteria</taxon>
        <taxon>Rhodobacterales</taxon>
        <taxon>Paracoccaceae</taxon>
        <taxon>Tritonibacter</taxon>
    </lineage>
</organism>